<sequence>MVAKSVPLSVRLSREDAEFIAGLKAGDAVTMSEKVRALVSEARLKALRGDTFEGVVEQTEDTLAPLKQALDRLEQDEGVRSALLRALIVALPRILAELEAADVDGDPPILESLTDLEAGAARRVKDLLDQLARLSVTKEAPTLDPCIMRKTIAEPLTELIDIIKANPNSGE</sequence>
<organism evidence="1 2">
    <name type="scientific">Kordiimonas lacus</name>
    <dbReference type="NCBI Taxonomy" id="637679"/>
    <lineage>
        <taxon>Bacteria</taxon>
        <taxon>Pseudomonadati</taxon>
        <taxon>Pseudomonadota</taxon>
        <taxon>Alphaproteobacteria</taxon>
        <taxon>Kordiimonadales</taxon>
        <taxon>Kordiimonadaceae</taxon>
        <taxon>Kordiimonas</taxon>
    </lineage>
</organism>
<dbReference type="EMBL" id="FNAK01000003">
    <property type="protein sequence ID" value="SDD88517.1"/>
    <property type="molecule type" value="Genomic_DNA"/>
</dbReference>
<dbReference type="Proteomes" id="UP000183685">
    <property type="component" value="Unassembled WGS sequence"/>
</dbReference>
<dbReference type="OrthoDB" id="7206880at2"/>
<dbReference type="RefSeq" id="WP_068302487.1">
    <property type="nucleotide sequence ID" value="NZ_DAIOMO010000002.1"/>
</dbReference>
<keyword evidence="2" id="KW-1185">Reference proteome</keyword>
<name>A0A1G6YFL2_9PROT</name>
<evidence type="ECO:0000313" key="2">
    <source>
        <dbReference type="Proteomes" id="UP000183685"/>
    </source>
</evidence>
<dbReference type="STRING" id="637679.GCA_001550055_01267"/>
<protein>
    <submittedName>
        <fullName evidence="1">Uncharacterized protein</fullName>
    </submittedName>
</protein>
<accession>A0A1G6YFL2</accession>
<gene>
    <name evidence="1" type="ORF">SAMN04488071_1586</name>
</gene>
<proteinExistence type="predicted"/>
<dbReference type="AlphaFoldDB" id="A0A1G6YFL2"/>
<reference evidence="1 2" key="1">
    <citation type="submission" date="2016-10" db="EMBL/GenBank/DDBJ databases">
        <authorList>
            <person name="de Groot N.N."/>
        </authorList>
    </citation>
    <scope>NUCLEOTIDE SEQUENCE [LARGE SCALE GENOMIC DNA]</scope>
    <source>
        <strain evidence="1 2">CGMCC 1.9109</strain>
    </source>
</reference>
<evidence type="ECO:0000313" key="1">
    <source>
        <dbReference type="EMBL" id="SDD88517.1"/>
    </source>
</evidence>